<dbReference type="Pfam" id="PF13386">
    <property type="entry name" value="DsbD_2"/>
    <property type="match status" value="1"/>
</dbReference>
<accession>A0A846MMT5</accession>
<name>A0A846MMT5_9BACT</name>
<keyword evidence="4" id="KW-1185">Reference proteome</keyword>
<dbReference type="Proteomes" id="UP000537126">
    <property type="component" value="Unassembled WGS sequence"/>
</dbReference>
<keyword evidence="1" id="KW-0472">Membrane</keyword>
<comment type="caution">
    <text evidence="3">The sequence shown here is derived from an EMBL/GenBank/DDBJ whole genome shotgun (WGS) entry which is preliminary data.</text>
</comment>
<dbReference type="PANTHER" id="PTHR42208:SF1">
    <property type="entry name" value="HEAVY METAL TRANSPORTER"/>
    <property type="match status" value="1"/>
</dbReference>
<dbReference type="RefSeq" id="WP_166918155.1">
    <property type="nucleotide sequence ID" value="NZ_JAASRN010000001.1"/>
</dbReference>
<feature type="transmembrane region" description="Helical" evidence="1">
    <location>
        <begin position="73"/>
        <end position="90"/>
    </location>
</feature>
<feature type="transmembrane region" description="Helical" evidence="1">
    <location>
        <begin position="115"/>
        <end position="137"/>
    </location>
</feature>
<evidence type="ECO:0000256" key="1">
    <source>
        <dbReference type="SAM" id="Phobius"/>
    </source>
</evidence>
<evidence type="ECO:0000313" key="3">
    <source>
        <dbReference type="EMBL" id="NIK72856.1"/>
    </source>
</evidence>
<sequence length="223" mass="24311">MIKIGVVLLALGGAFHCVGMCSPLIAALHAGRSRSWQLLYHGGRIFAYLLLGLLLGSIGMGGALFLTQQQLSVLSGALLLVYVWIEWRGANKAGFRLANFFRELGQRYNKQGGGFFLGIANGLLPCGLVYGAAFLSMAEGDMVRAVSNMFIFGLITTILLLGAHRLWHWLLQRFKQLGSGVLLQRFMMVVLAVFLIVRGLGQGGWWSPAIQMNANAQPVVECK</sequence>
<keyword evidence="1" id="KW-1133">Transmembrane helix</keyword>
<feature type="domain" description="Urease accessory protein UreH-like transmembrane" evidence="2">
    <location>
        <begin position="7"/>
        <end position="194"/>
    </location>
</feature>
<reference evidence="3 4" key="1">
    <citation type="submission" date="2020-03" db="EMBL/GenBank/DDBJ databases">
        <title>Genomic Encyclopedia of Type Strains, Phase IV (KMG-IV): sequencing the most valuable type-strain genomes for metagenomic binning, comparative biology and taxonomic classification.</title>
        <authorList>
            <person name="Goeker M."/>
        </authorList>
    </citation>
    <scope>NUCLEOTIDE SEQUENCE [LARGE SCALE GENOMIC DNA]</scope>
    <source>
        <strain evidence="3 4">DSM 5718</strain>
    </source>
</reference>
<feature type="transmembrane region" description="Helical" evidence="1">
    <location>
        <begin position="182"/>
        <end position="201"/>
    </location>
</feature>
<dbReference type="InterPro" id="IPR039447">
    <property type="entry name" value="UreH-like_TM_dom"/>
</dbReference>
<keyword evidence="1" id="KW-0812">Transmembrane</keyword>
<organism evidence="3 4">
    <name type="scientific">Thermonema lapsum</name>
    <dbReference type="NCBI Taxonomy" id="28195"/>
    <lineage>
        <taxon>Bacteria</taxon>
        <taxon>Pseudomonadati</taxon>
        <taxon>Bacteroidota</taxon>
        <taxon>Cytophagia</taxon>
        <taxon>Cytophagales</taxon>
        <taxon>Thermonemataceae</taxon>
        <taxon>Thermonema</taxon>
    </lineage>
</organism>
<proteinExistence type="predicted"/>
<dbReference type="PANTHER" id="PTHR42208">
    <property type="entry name" value="HEAVY METAL TRANSPORTER-RELATED"/>
    <property type="match status" value="1"/>
</dbReference>
<dbReference type="AlphaFoldDB" id="A0A846MMT5"/>
<gene>
    <name evidence="3" type="ORF">FHS56_000342</name>
</gene>
<evidence type="ECO:0000313" key="4">
    <source>
        <dbReference type="Proteomes" id="UP000537126"/>
    </source>
</evidence>
<feature type="transmembrane region" description="Helical" evidence="1">
    <location>
        <begin position="149"/>
        <end position="170"/>
    </location>
</feature>
<evidence type="ECO:0000259" key="2">
    <source>
        <dbReference type="Pfam" id="PF13386"/>
    </source>
</evidence>
<protein>
    <recommendedName>
        <fullName evidence="2">Urease accessory protein UreH-like transmembrane domain-containing protein</fullName>
    </recommendedName>
</protein>
<feature type="transmembrane region" description="Helical" evidence="1">
    <location>
        <begin position="45"/>
        <end position="66"/>
    </location>
</feature>
<dbReference type="EMBL" id="JAASRN010000001">
    <property type="protein sequence ID" value="NIK72856.1"/>
    <property type="molecule type" value="Genomic_DNA"/>
</dbReference>